<evidence type="ECO:0000256" key="1">
    <source>
        <dbReference type="ARBA" id="ARBA00004173"/>
    </source>
</evidence>
<comment type="similarity">
    <text evidence="2">Belongs to the universal ribosomal protein uL29 family.</text>
</comment>
<evidence type="ECO:0000256" key="5">
    <source>
        <dbReference type="ARBA" id="ARBA00023274"/>
    </source>
</evidence>
<keyword evidence="3 8" id="KW-0689">Ribosomal protein</keyword>
<dbReference type="AlphaFoldDB" id="A0A4P9WCU7"/>
<name>A0A4P9WCU7_9FUNG</name>
<keyword evidence="5" id="KW-0687">Ribonucleoprotein</keyword>
<dbReference type="GO" id="GO:0003735">
    <property type="term" value="F:structural constituent of ribosome"/>
    <property type="evidence" value="ECO:0007669"/>
    <property type="project" value="InterPro"/>
</dbReference>
<dbReference type="EMBL" id="KZ996510">
    <property type="protein sequence ID" value="RKO88740.1"/>
    <property type="molecule type" value="Genomic_DNA"/>
</dbReference>
<gene>
    <name evidence="8" type="ORF">BDK51DRAFT_31472</name>
</gene>
<evidence type="ECO:0000256" key="2">
    <source>
        <dbReference type="ARBA" id="ARBA00009254"/>
    </source>
</evidence>
<accession>A0A4P9WCU7</accession>
<proteinExistence type="inferred from homology"/>
<feature type="non-terminal residue" evidence="8">
    <location>
        <position position="141"/>
    </location>
</feature>
<keyword evidence="9" id="KW-1185">Reference proteome</keyword>
<dbReference type="PANTHER" id="PTHR21183:SF18">
    <property type="entry name" value="LARGE RIBOSOMAL SUBUNIT PROTEIN UL29M"/>
    <property type="match status" value="1"/>
</dbReference>
<evidence type="ECO:0000313" key="8">
    <source>
        <dbReference type="EMBL" id="RKO88740.1"/>
    </source>
</evidence>
<evidence type="ECO:0000313" key="9">
    <source>
        <dbReference type="Proteomes" id="UP000269721"/>
    </source>
</evidence>
<dbReference type="PANTHER" id="PTHR21183">
    <property type="entry name" value="RIBOSOMAL PROTEIN L47, MITOCHONDRIAL-RELATED"/>
    <property type="match status" value="1"/>
</dbReference>
<dbReference type="InterPro" id="IPR038340">
    <property type="entry name" value="MRP-L47_sf"/>
</dbReference>
<keyword evidence="4" id="KW-0496">Mitochondrion</keyword>
<protein>
    <recommendedName>
        <fullName evidence="6">Large ribosomal subunit protein uL29m</fullName>
    </recommendedName>
    <alternativeName>
        <fullName evidence="7">54S ribosomal protein L4, mitochondrial</fullName>
    </alternativeName>
</protein>
<sequence>MFSSTLYSLLPRSRAPTTLLRQPSTLPVIPPLAAIPARTFASTTPATRSSSAFASTSLGRPLTPIRRGLEDFFEKEGAWVWDSKAIPTGRHWNAAELRNKSFDELHKLWWVCIKEQNKLYSQKEEARRLVANFPHRDRLGE</sequence>
<dbReference type="GO" id="GO:0005762">
    <property type="term" value="C:mitochondrial large ribosomal subunit"/>
    <property type="evidence" value="ECO:0007669"/>
    <property type="project" value="TreeGrafter"/>
</dbReference>
<organism evidence="8 9">
    <name type="scientific">Blyttiomyces helicus</name>
    <dbReference type="NCBI Taxonomy" id="388810"/>
    <lineage>
        <taxon>Eukaryota</taxon>
        <taxon>Fungi</taxon>
        <taxon>Fungi incertae sedis</taxon>
        <taxon>Chytridiomycota</taxon>
        <taxon>Chytridiomycota incertae sedis</taxon>
        <taxon>Chytridiomycetes</taxon>
        <taxon>Chytridiomycetes incertae sedis</taxon>
        <taxon>Blyttiomyces</taxon>
    </lineage>
</organism>
<dbReference type="InterPro" id="IPR010729">
    <property type="entry name" value="Ribosomal_uL29_mit"/>
</dbReference>
<dbReference type="Proteomes" id="UP000269721">
    <property type="component" value="Unassembled WGS sequence"/>
</dbReference>
<dbReference type="GO" id="GO:0032543">
    <property type="term" value="P:mitochondrial translation"/>
    <property type="evidence" value="ECO:0007669"/>
    <property type="project" value="TreeGrafter"/>
</dbReference>
<evidence type="ECO:0000256" key="4">
    <source>
        <dbReference type="ARBA" id="ARBA00023128"/>
    </source>
</evidence>
<dbReference type="OrthoDB" id="270763at2759"/>
<evidence type="ECO:0000256" key="6">
    <source>
        <dbReference type="ARBA" id="ARBA00035289"/>
    </source>
</evidence>
<reference evidence="9" key="1">
    <citation type="journal article" date="2018" name="Nat. Microbiol.">
        <title>Leveraging single-cell genomics to expand the fungal tree of life.</title>
        <authorList>
            <person name="Ahrendt S.R."/>
            <person name="Quandt C.A."/>
            <person name="Ciobanu D."/>
            <person name="Clum A."/>
            <person name="Salamov A."/>
            <person name="Andreopoulos B."/>
            <person name="Cheng J.F."/>
            <person name="Woyke T."/>
            <person name="Pelin A."/>
            <person name="Henrissat B."/>
            <person name="Reynolds N.K."/>
            <person name="Benny G.L."/>
            <person name="Smith M.E."/>
            <person name="James T.Y."/>
            <person name="Grigoriev I.V."/>
        </authorList>
    </citation>
    <scope>NUCLEOTIDE SEQUENCE [LARGE SCALE GENOMIC DNA]</scope>
</reference>
<evidence type="ECO:0000256" key="7">
    <source>
        <dbReference type="ARBA" id="ARBA00035399"/>
    </source>
</evidence>
<comment type="subcellular location">
    <subcellularLocation>
        <location evidence="1">Mitochondrion</location>
    </subcellularLocation>
</comment>
<dbReference type="Pfam" id="PF06984">
    <property type="entry name" value="MRP-L47"/>
    <property type="match status" value="1"/>
</dbReference>
<dbReference type="Gene3D" id="6.10.330.20">
    <property type="match status" value="1"/>
</dbReference>
<evidence type="ECO:0000256" key="3">
    <source>
        <dbReference type="ARBA" id="ARBA00022980"/>
    </source>
</evidence>